<dbReference type="RefSeq" id="WP_151894396.1">
    <property type="nucleotide sequence ID" value="NZ_BKCF01000003.1"/>
</dbReference>
<dbReference type="EMBL" id="BKCF01000003">
    <property type="protein sequence ID" value="GEQ86475.1"/>
    <property type="molecule type" value="Genomic_DNA"/>
</dbReference>
<dbReference type="Pfam" id="PF19313">
    <property type="entry name" value="DUF5916"/>
    <property type="match status" value="1"/>
</dbReference>
<evidence type="ECO:0000259" key="3">
    <source>
        <dbReference type="Pfam" id="PF19313"/>
    </source>
</evidence>
<dbReference type="GO" id="GO:0030246">
    <property type="term" value="F:carbohydrate binding"/>
    <property type="evidence" value="ECO:0007669"/>
    <property type="project" value="InterPro"/>
</dbReference>
<evidence type="ECO:0000259" key="2">
    <source>
        <dbReference type="Pfam" id="PF06452"/>
    </source>
</evidence>
<reference evidence="4 5" key="1">
    <citation type="submission" date="2019-08" db="EMBL/GenBank/DDBJ databases">
        <title>Ulvibacter marinistellae sp. nov., isolated from a starfish, Patiria pectinifera.</title>
        <authorList>
            <person name="Kawano K."/>
            <person name="Ushijima N."/>
            <person name="Kihara M."/>
            <person name="Itoh H."/>
        </authorList>
    </citation>
    <scope>NUCLEOTIDE SEQUENCE [LARGE SCALE GENOMIC DNA]</scope>
    <source>
        <strain evidence="4 5">KK4</strain>
    </source>
</reference>
<keyword evidence="5" id="KW-1185">Reference proteome</keyword>
<dbReference type="AlphaFoldDB" id="A0A5J4G1U8"/>
<protein>
    <recommendedName>
        <fullName evidence="6">Hydrolase</fullName>
    </recommendedName>
</protein>
<feature type="chain" id="PRO_5023866172" description="Hydrolase" evidence="1">
    <location>
        <begin position="19"/>
        <end position="805"/>
    </location>
</feature>
<feature type="signal peptide" evidence="1">
    <location>
        <begin position="1"/>
        <end position="18"/>
    </location>
</feature>
<dbReference type="InterPro" id="IPR010502">
    <property type="entry name" value="Carb-bd_dom_fam9"/>
</dbReference>
<evidence type="ECO:0000313" key="5">
    <source>
        <dbReference type="Proteomes" id="UP000326994"/>
    </source>
</evidence>
<evidence type="ECO:0000313" key="4">
    <source>
        <dbReference type="EMBL" id="GEQ86475.1"/>
    </source>
</evidence>
<dbReference type="Pfam" id="PF06452">
    <property type="entry name" value="CBM9_1"/>
    <property type="match status" value="1"/>
</dbReference>
<keyword evidence="1" id="KW-0732">Signal</keyword>
<sequence>MRQPLLLLLLLISAHSFSQSTKSLQAIKISEAPIIDGILNDNVWENIDPSGNFYNLEPSNEGLARDSHKTEVKLAYDDKAVYVAAYLYDPNPDNIASQFSQRDDTNAQADIFTVALNTYNDGINETRFFVTSAGTIADSRVSQNRQDFNFNVVFQARVSRDKNGWYAEFKIPYNALRFPEIEVQDWSINFYRRVVNINETYTWNRIDKEVGRETQYNGPVYGVRDINPPTRLTFYPFAQGVVSSFDGETITNLSAGLDIKYGLSDSFTLDATLIPDFGQTAFDEVTLNLGPFEQTFGERRQFFTEGTELFNKGGIFFSRRIGGKATISENDFEENEDVNEYPKRVNLLNAIKISGRTKDNLGIGILNTITENTAVLVTDTITGVVREVVIEPLTNYNVFVLDQQFNGNSSISLTNTNVTRDGHFRDGNATALAFDVSDSGNRYNVSGRGIVSNVNGNEGNISGFRSELDLASIKGKFRYRVGHDFANTTYDINDLGLSRRNNYNNFVAAASYEIFDATKTFNKYRFNFTYRHERLYDPSVQTEDSYRFNYFFSLPSRDAFGGFFDYRSERQDYFEPRVDGKFVTFANNVGGNAFISTDYRRKIAFDINIGFRNEFDGPQRQLFLEFSPRYRFSDNFAVVVNSELANRNNQFGYIDNTDTDVFFGQRDIKALENSIRGSYNFDPYKAIDLRFRNFWTVVDYSDDIYFKLNDNGTRTIIEYDTSDNNPNTNFNIWNLDISYRWRFAPGSEATLLYRNQIFKSDEQATIDYTQSLGNLFEEAIQHTVSLRVSYFIDYNNIKYLFKKDS</sequence>
<evidence type="ECO:0000256" key="1">
    <source>
        <dbReference type="SAM" id="SignalP"/>
    </source>
</evidence>
<dbReference type="GO" id="GO:0004553">
    <property type="term" value="F:hydrolase activity, hydrolyzing O-glycosyl compounds"/>
    <property type="evidence" value="ECO:0007669"/>
    <property type="project" value="InterPro"/>
</dbReference>
<dbReference type="Proteomes" id="UP000326994">
    <property type="component" value="Unassembled WGS sequence"/>
</dbReference>
<proteinExistence type="predicted"/>
<dbReference type="SUPFAM" id="SSF49344">
    <property type="entry name" value="CBD9-like"/>
    <property type="match status" value="1"/>
</dbReference>
<evidence type="ECO:0008006" key="6">
    <source>
        <dbReference type="Google" id="ProtNLM"/>
    </source>
</evidence>
<dbReference type="CDD" id="cd09618">
    <property type="entry name" value="CBM9_like_2"/>
    <property type="match status" value="1"/>
</dbReference>
<name>A0A5J4G1U8_9FLAO</name>
<comment type="caution">
    <text evidence="4">The sequence shown here is derived from an EMBL/GenBank/DDBJ whole genome shotgun (WGS) entry which is preliminary data.</text>
</comment>
<dbReference type="Gene3D" id="2.60.40.1190">
    <property type="match status" value="1"/>
</dbReference>
<dbReference type="InterPro" id="IPR045670">
    <property type="entry name" value="DUF5916"/>
</dbReference>
<feature type="domain" description="DUF5916" evidence="3">
    <location>
        <begin position="228"/>
        <end position="800"/>
    </location>
</feature>
<dbReference type="GO" id="GO:0016052">
    <property type="term" value="P:carbohydrate catabolic process"/>
    <property type="evidence" value="ECO:0007669"/>
    <property type="project" value="InterPro"/>
</dbReference>
<feature type="domain" description="Carbohydrate-binding" evidence="2">
    <location>
        <begin position="35"/>
        <end position="180"/>
    </location>
</feature>
<organism evidence="4 5">
    <name type="scientific">Patiriisocius marinistellae</name>
    <dbReference type="NCBI Taxonomy" id="2494560"/>
    <lineage>
        <taxon>Bacteria</taxon>
        <taxon>Pseudomonadati</taxon>
        <taxon>Bacteroidota</taxon>
        <taxon>Flavobacteriia</taxon>
        <taxon>Flavobacteriales</taxon>
        <taxon>Flavobacteriaceae</taxon>
        <taxon>Patiriisocius</taxon>
    </lineage>
</organism>
<accession>A0A5J4G1U8</accession>
<dbReference type="OrthoDB" id="9786766at2"/>
<gene>
    <name evidence="4" type="ORF">ULMS_19830</name>
</gene>